<accession>A0A6J7JUB8</accession>
<dbReference type="EMBL" id="CAFBNL010000017">
    <property type="protein sequence ID" value="CAB4947478.1"/>
    <property type="molecule type" value="Genomic_DNA"/>
</dbReference>
<evidence type="ECO:0000313" key="1">
    <source>
        <dbReference type="EMBL" id="CAB4947478.1"/>
    </source>
</evidence>
<name>A0A6J7JUB8_9ZZZZ</name>
<reference evidence="1" key="1">
    <citation type="submission" date="2020-05" db="EMBL/GenBank/DDBJ databases">
        <authorList>
            <person name="Chiriac C."/>
            <person name="Salcher M."/>
            <person name="Ghai R."/>
            <person name="Kavagutti S V."/>
        </authorList>
    </citation>
    <scope>NUCLEOTIDE SEQUENCE</scope>
</reference>
<gene>
    <name evidence="1" type="ORF">UFOPK3789_00470</name>
</gene>
<proteinExistence type="predicted"/>
<dbReference type="AlphaFoldDB" id="A0A6J7JUB8"/>
<sequence>MITKRIAIFSSTTTLVVALLAAPLASSAGAATVTKRIIKVETSIASQQKITHTVSPNGRRVYGFNLLVGRDERGSNPIDVEMLGNVNYLKGNGPFFGFITFTAKDGSTLGVQMNGKAKVLPSGTDTRVIARLKVIGGTGKWLHAEGKGTFTGLRTVALGNDVKSKFVIRLKAR</sequence>
<organism evidence="1">
    <name type="scientific">freshwater metagenome</name>
    <dbReference type="NCBI Taxonomy" id="449393"/>
    <lineage>
        <taxon>unclassified sequences</taxon>
        <taxon>metagenomes</taxon>
        <taxon>ecological metagenomes</taxon>
    </lineage>
</organism>
<protein>
    <submittedName>
        <fullName evidence="1">Unannotated protein</fullName>
    </submittedName>
</protein>